<name>A0A0R1PDU0_9LACO</name>
<keyword evidence="3" id="KW-1185">Reference proteome</keyword>
<proteinExistence type="predicted"/>
<dbReference type="Proteomes" id="UP000051445">
    <property type="component" value="Unassembled WGS sequence"/>
</dbReference>
<keyword evidence="1" id="KW-0472">Membrane</keyword>
<feature type="transmembrane region" description="Helical" evidence="1">
    <location>
        <begin position="65"/>
        <end position="86"/>
    </location>
</feature>
<comment type="caution">
    <text evidence="2">The sequence shown here is derived from an EMBL/GenBank/DDBJ whole genome shotgun (WGS) entry which is preliminary data.</text>
</comment>
<keyword evidence="1" id="KW-0812">Transmembrane</keyword>
<gene>
    <name evidence="2" type="ORF">FD27_GL000559</name>
</gene>
<evidence type="ECO:0000313" key="2">
    <source>
        <dbReference type="EMBL" id="KRL27818.1"/>
    </source>
</evidence>
<organism evidence="2 3">
    <name type="scientific">Limosilactobacillus frumenti DSM 13145</name>
    <dbReference type="NCBI Taxonomy" id="1423746"/>
    <lineage>
        <taxon>Bacteria</taxon>
        <taxon>Bacillati</taxon>
        <taxon>Bacillota</taxon>
        <taxon>Bacilli</taxon>
        <taxon>Lactobacillales</taxon>
        <taxon>Lactobacillaceae</taxon>
        <taxon>Limosilactobacillus</taxon>
    </lineage>
</organism>
<feature type="transmembrane region" description="Helical" evidence="1">
    <location>
        <begin position="40"/>
        <end position="59"/>
    </location>
</feature>
<reference evidence="2 3" key="1">
    <citation type="journal article" date="2015" name="Genome Announc.">
        <title>Expanding the biotechnology potential of lactobacilli through comparative genomics of 213 strains and associated genera.</title>
        <authorList>
            <person name="Sun Z."/>
            <person name="Harris H.M."/>
            <person name="McCann A."/>
            <person name="Guo C."/>
            <person name="Argimon S."/>
            <person name="Zhang W."/>
            <person name="Yang X."/>
            <person name="Jeffery I.B."/>
            <person name="Cooney J.C."/>
            <person name="Kagawa T.F."/>
            <person name="Liu W."/>
            <person name="Song Y."/>
            <person name="Salvetti E."/>
            <person name="Wrobel A."/>
            <person name="Rasinkangas P."/>
            <person name="Parkhill J."/>
            <person name="Rea M.C."/>
            <person name="O'Sullivan O."/>
            <person name="Ritari J."/>
            <person name="Douillard F.P."/>
            <person name="Paul Ross R."/>
            <person name="Yang R."/>
            <person name="Briner A.E."/>
            <person name="Felis G.E."/>
            <person name="de Vos W.M."/>
            <person name="Barrangou R."/>
            <person name="Klaenhammer T.R."/>
            <person name="Caufield P.W."/>
            <person name="Cui Y."/>
            <person name="Zhang H."/>
            <person name="O'Toole P.W."/>
        </authorList>
    </citation>
    <scope>NUCLEOTIDE SEQUENCE [LARGE SCALE GENOMIC DNA]</scope>
    <source>
        <strain evidence="2 3">DSM 13145</strain>
    </source>
</reference>
<sequence>MKINDLHNQVKENYENGNYTDSKDTSYYTAPDEITKNKRILRVIEPVSLILLILSIYRGLHISNWIRWVILILFICNALAVIYFSVKVIQSEKNSKQK</sequence>
<dbReference type="RefSeq" id="WP_057749830.1">
    <property type="nucleotide sequence ID" value="NZ_AZER01000014.1"/>
</dbReference>
<evidence type="ECO:0000256" key="1">
    <source>
        <dbReference type="SAM" id="Phobius"/>
    </source>
</evidence>
<evidence type="ECO:0000313" key="3">
    <source>
        <dbReference type="Proteomes" id="UP000051445"/>
    </source>
</evidence>
<dbReference type="AlphaFoldDB" id="A0A0R1PDU0"/>
<dbReference type="EMBL" id="AZER01000014">
    <property type="protein sequence ID" value="KRL27818.1"/>
    <property type="molecule type" value="Genomic_DNA"/>
</dbReference>
<dbReference type="PATRIC" id="fig|1423746.3.peg.568"/>
<dbReference type="STRING" id="1423746.FD27_GL000559"/>
<accession>A0A0R1PDU0</accession>
<keyword evidence="1" id="KW-1133">Transmembrane helix</keyword>
<protein>
    <submittedName>
        <fullName evidence="2">Uncharacterized protein</fullName>
    </submittedName>
</protein>